<sequence>MSDAISRASGSHSTPSRRAVVSLPAVVGLSLAIGAPQAGAAEQRDRVEPGVELEQVATFDGAMPTGVTISRSGRIFVNFPRWGDNVPFSVAEIRDGVPVAYPNAVVNQADLSDPAGHFLGVQSVVVDAAERLWVVDTGRVEWADAPYGGPKLVAIDLKTNRMVRTIVFPRDIAGPRSFVNDVRFDLRRGYAYLTDATPDRPNGLIVVHLESGESWRRLDDVPATLPEPDFVPVIDGVPFLNKPGKAPGTPVGIGVDGIALSPDGTWLYFCPLSSRKLYAIRTNDLVKRRTSSKRDELSVHDLGTKGMSDGLEMDQSGRVYGGDIERRAIVRRDRDGAFRTVVQDDRLLWPDTLSVGYDRNLYVIANQLNRQAAYNSGRDLRRKPYVLYRVPIGNGPARR</sequence>
<dbReference type="PANTHER" id="PTHR10009">
    <property type="entry name" value="PROTEIN YELLOW-RELATED"/>
    <property type="match status" value="1"/>
</dbReference>
<name>A0ABP7KT41_9ACTN</name>
<dbReference type="RefSeq" id="WP_345552541.1">
    <property type="nucleotide sequence ID" value="NZ_BAAAZA010000020.1"/>
</dbReference>
<dbReference type="SUPFAM" id="SSF101898">
    <property type="entry name" value="NHL repeat"/>
    <property type="match status" value="1"/>
</dbReference>
<evidence type="ECO:0000256" key="2">
    <source>
        <dbReference type="ARBA" id="ARBA00022525"/>
    </source>
</evidence>
<dbReference type="Proteomes" id="UP001501563">
    <property type="component" value="Unassembled WGS sequence"/>
</dbReference>
<reference evidence="4" key="1">
    <citation type="journal article" date="2019" name="Int. J. Syst. Evol. Microbiol.">
        <title>The Global Catalogue of Microorganisms (GCM) 10K type strain sequencing project: providing services to taxonomists for standard genome sequencing and annotation.</title>
        <authorList>
            <consortium name="The Broad Institute Genomics Platform"/>
            <consortium name="The Broad Institute Genome Sequencing Center for Infectious Disease"/>
            <person name="Wu L."/>
            <person name="Ma J."/>
        </authorList>
    </citation>
    <scope>NUCLEOTIDE SEQUENCE [LARGE SCALE GENOMIC DNA]</scope>
    <source>
        <strain evidence="4">JCM 16578</strain>
    </source>
</reference>
<comment type="caution">
    <text evidence="3">The sequence shown here is derived from an EMBL/GenBank/DDBJ whole genome shotgun (WGS) entry which is preliminary data.</text>
</comment>
<dbReference type="PANTHER" id="PTHR10009:SF18">
    <property type="entry name" value="PROTEIN YELLOW-LIKE PROTEIN"/>
    <property type="match status" value="1"/>
</dbReference>
<protein>
    <submittedName>
        <fullName evidence="3">L-dopachrome tautomerase-related protein</fullName>
    </submittedName>
</protein>
<dbReference type="PROSITE" id="PS51318">
    <property type="entry name" value="TAT"/>
    <property type="match status" value="1"/>
</dbReference>
<dbReference type="InterPro" id="IPR006311">
    <property type="entry name" value="TAT_signal"/>
</dbReference>
<evidence type="ECO:0000256" key="1">
    <source>
        <dbReference type="ARBA" id="ARBA00004613"/>
    </source>
</evidence>
<dbReference type="InterPro" id="IPR017996">
    <property type="entry name" value="MRJP/yellow-related"/>
</dbReference>
<keyword evidence="4" id="KW-1185">Reference proteome</keyword>
<keyword evidence="2" id="KW-0964">Secreted</keyword>
<comment type="subcellular location">
    <subcellularLocation>
        <location evidence="1">Secreted</location>
    </subcellularLocation>
</comment>
<organism evidence="3 4">
    <name type="scientific">Streptomyces lannensis</name>
    <dbReference type="NCBI Taxonomy" id="766498"/>
    <lineage>
        <taxon>Bacteria</taxon>
        <taxon>Bacillati</taxon>
        <taxon>Actinomycetota</taxon>
        <taxon>Actinomycetes</taxon>
        <taxon>Kitasatosporales</taxon>
        <taxon>Streptomycetaceae</taxon>
        <taxon>Streptomyces</taxon>
    </lineage>
</organism>
<evidence type="ECO:0000313" key="3">
    <source>
        <dbReference type="EMBL" id="GAA3884986.1"/>
    </source>
</evidence>
<proteinExistence type="predicted"/>
<dbReference type="Gene3D" id="2.120.10.30">
    <property type="entry name" value="TolB, C-terminal domain"/>
    <property type="match status" value="1"/>
</dbReference>
<evidence type="ECO:0000313" key="4">
    <source>
        <dbReference type="Proteomes" id="UP001501563"/>
    </source>
</evidence>
<accession>A0ABP7KT41</accession>
<gene>
    <name evidence="3" type="ORF">GCM10022207_60370</name>
</gene>
<dbReference type="InterPro" id="IPR011042">
    <property type="entry name" value="6-blade_b-propeller_TolB-like"/>
</dbReference>
<dbReference type="Pfam" id="PF03022">
    <property type="entry name" value="MRJP"/>
    <property type="match status" value="1"/>
</dbReference>
<dbReference type="EMBL" id="BAAAZA010000020">
    <property type="protein sequence ID" value="GAA3884986.1"/>
    <property type="molecule type" value="Genomic_DNA"/>
</dbReference>